<feature type="compositionally biased region" description="Polar residues" evidence="1">
    <location>
        <begin position="84"/>
        <end position="99"/>
    </location>
</feature>
<dbReference type="OrthoDB" id="2465759at2759"/>
<gene>
    <name evidence="2" type="ORF">DERYTH_LOCUS6261</name>
</gene>
<dbReference type="AlphaFoldDB" id="A0A9N9FYK2"/>
<keyword evidence="3" id="KW-1185">Reference proteome</keyword>
<feature type="region of interest" description="Disordered" evidence="1">
    <location>
        <begin position="84"/>
        <end position="189"/>
    </location>
</feature>
<evidence type="ECO:0000313" key="3">
    <source>
        <dbReference type="Proteomes" id="UP000789405"/>
    </source>
</evidence>
<evidence type="ECO:0000313" key="2">
    <source>
        <dbReference type="EMBL" id="CAG8572136.1"/>
    </source>
</evidence>
<sequence>MPCYLDTIIKIKYVKQNKTKDAKSISVWAIGMYPVGHKDKEIEVVLKIVSHSYAGNYFQSQSTSTHPTRSKLLNIYQNITKNLKDTSVTQTPPATTSSDIESESSVKHRRSKETEQPIDMEFANTNDYKSETNKTIFTKPDQKESEKPTKKNKSQKNTVRNQTKSKKCPIRSKCNTKNPQYSTIVIKSD</sequence>
<comment type="caution">
    <text evidence="2">The sequence shown here is derived from an EMBL/GenBank/DDBJ whole genome shotgun (WGS) entry which is preliminary data.</text>
</comment>
<feature type="compositionally biased region" description="Polar residues" evidence="1">
    <location>
        <begin position="173"/>
        <end position="189"/>
    </location>
</feature>
<name>A0A9N9FYK2_9GLOM</name>
<dbReference type="Proteomes" id="UP000789405">
    <property type="component" value="Unassembled WGS sequence"/>
</dbReference>
<organism evidence="2 3">
    <name type="scientific">Dentiscutata erythropus</name>
    <dbReference type="NCBI Taxonomy" id="1348616"/>
    <lineage>
        <taxon>Eukaryota</taxon>
        <taxon>Fungi</taxon>
        <taxon>Fungi incertae sedis</taxon>
        <taxon>Mucoromycota</taxon>
        <taxon>Glomeromycotina</taxon>
        <taxon>Glomeromycetes</taxon>
        <taxon>Diversisporales</taxon>
        <taxon>Gigasporaceae</taxon>
        <taxon>Dentiscutata</taxon>
    </lineage>
</organism>
<evidence type="ECO:0000256" key="1">
    <source>
        <dbReference type="SAM" id="MobiDB-lite"/>
    </source>
</evidence>
<feature type="compositionally biased region" description="Basic and acidic residues" evidence="1">
    <location>
        <begin position="140"/>
        <end position="149"/>
    </location>
</feature>
<accession>A0A9N9FYK2</accession>
<proteinExistence type="predicted"/>
<protein>
    <submittedName>
        <fullName evidence="2">20490_t:CDS:1</fullName>
    </submittedName>
</protein>
<reference evidence="2" key="1">
    <citation type="submission" date="2021-06" db="EMBL/GenBank/DDBJ databases">
        <authorList>
            <person name="Kallberg Y."/>
            <person name="Tangrot J."/>
            <person name="Rosling A."/>
        </authorList>
    </citation>
    <scope>NUCLEOTIDE SEQUENCE</scope>
    <source>
        <strain evidence="2">MA453B</strain>
    </source>
</reference>
<dbReference type="EMBL" id="CAJVPY010002792">
    <property type="protein sequence ID" value="CAG8572136.1"/>
    <property type="molecule type" value="Genomic_DNA"/>
</dbReference>